<dbReference type="OrthoDB" id="5377039at2759"/>
<feature type="compositionally biased region" description="Low complexity" evidence="1">
    <location>
        <begin position="98"/>
        <end position="114"/>
    </location>
</feature>
<dbReference type="EMBL" id="KN847493">
    <property type="protein sequence ID" value="KIW18396.1"/>
    <property type="molecule type" value="Genomic_DNA"/>
</dbReference>
<evidence type="ECO:0000256" key="1">
    <source>
        <dbReference type="SAM" id="MobiDB-lite"/>
    </source>
</evidence>
<dbReference type="Proteomes" id="UP000053328">
    <property type="component" value="Unassembled WGS sequence"/>
</dbReference>
<feature type="compositionally biased region" description="Low complexity" evidence="1">
    <location>
        <begin position="8"/>
        <end position="21"/>
    </location>
</feature>
<feature type="compositionally biased region" description="Polar residues" evidence="1">
    <location>
        <begin position="31"/>
        <end position="40"/>
    </location>
</feature>
<dbReference type="VEuPathDB" id="FungiDB:PV08_02684"/>
<evidence type="ECO:0000313" key="3">
    <source>
        <dbReference type="Proteomes" id="UP000053328"/>
    </source>
</evidence>
<feature type="region of interest" description="Disordered" evidence="1">
    <location>
        <begin position="1"/>
        <end position="131"/>
    </location>
</feature>
<proteinExistence type="predicted"/>
<dbReference type="GeneID" id="27329767"/>
<dbReference type="HOGENOM" id="CLU_1555270_0_0_1"/>
<protein>
    <submittedName>
        <fullName evidence="2">Uncharacterized protein</fullName>
    </submittedName>
</protein>
<accession>A0A0D1YSX6</accession>
<reference evidence="2 3" key="1">
    <citation type="submission" date="2015-01" db="EMBL/GenBank/DDBJ databases">
        <title>The Genome Sequence of Exophiala spinifera CBS89968.</title>
        <authorList>
            <consortium name="The Broad Institute Genomics Platform"/>
            <person name="Cuomo C."/>
            <person name="de Hoog S."/>
            <person name="Gorbushina A."/>
            <person name="Stielow B."/>
            <person name="Teixiera M."/>
            <person name="Abouelleil A."/>
            <person name="Chapman S.B."/>
            <person name="Priest M."/>
            <person name="Young S.K."/>
            <person name="Wortman J."/>
            <person name="Nusbaum C."/>
            <person name="Birren B."/>
        </authorList>
    </citation>
    <scope>NUCLEOTIDE SEQUENCE [LARGE SCALE GENOMIC DNA]</scope>
    <source>
        <strain evidence="2 3">CBS 89968</strain>
    </source>
</reference>
<sequence>MDLDETMTTSTSSSPPASSHPDNNEDDLFPQSASSASNAPRTPIPPNEHLNDAAAPGELSPPGSQGHENDHHHQPAFNEANTSSRRLRSAGFGNQRTAGSANPSSSSATAASASFVEDSREGGAGWGWKNKKAQEEMSRAWDNVVDRDFSLKEYGDVMMKATKVDEEGLFAS</sequence>
<organism evidence="2 3">
    <name type="scientific">Exophiala spinifera</name>
    <dbReference type="NCBI Taxonomy" id="91928"/>
    <lineage>
        <taxon>Eukaryota</taxon>
        <taxon>Fungi</taxon>
        <taxon>Dikarya</taxon>
        <taxon>Ascomycota</taxon>
        <taxon>Pezizomycotina</taxon>
        <taxon>Eurotiomycetes</taxon>
        <taxon>Chaetothyriomycetidae</taxon>
        <taxon>Chaetothyriales</taxon>
        <taxon>Herpotrichiellaceae</taxon>
        <taxon>Exophiala</taxon>
    </lineage>
</organism>
<name>A0A0D1YSX6_9EURO</name>
<gene>
    <name evidence="2" type="ORF">PV08_02684</name>
</gene>
<keyword evidence="3" id="KW-1185">Reference proteome</keyword>
<evidence type="ECO:0000313" key="2">
    <source>
        <dbReference type="EMBL" id="KIW18396.1"/>
    </source>
</evidence>
<dbReference type="AlphaFoldDB" id="A0A0D1YSX6"/>
<dbReference type="RefSeq" id="XP_016238612.1">
    <property type="nucleotide sequence ID" value="XM_016377042.1"/>
</dbReference>